<dbReference type="Pfam" id="PF07508">
    <property type="entry name" value="Recombinase"/>
    <property type="match status" value="1"/>
</dbReference>
<evidence type="ECO:0000256" key="1">
    <source>
        <dbReference type="ARBA" id="ARBA00023125"/>
    </source>
</evidence>
<evidence type="ECO:0000259" key="4">
    <source>
        <dbReference type="PROSITE" id="PS51737"/>
    </source>
</evidence>
<keyword evidence="3" id="KW-0175">Coiled coil</keyword>
<dbReference type="GO" id="GO:0003677">
    <property type="term" value="F:DNA binding"/>
    <property type="evidence" value="ECO:0007669"/>
    <property type="project" value="UniProtKB-KW"/>
</dbReference>
<comment type="caution">
    <text evidence="5">The sequence shown here is derived from an EMBL/GenBank/DDBJ whole genome shotgun (WGS) entry which is preliminary data.</text>
</comment>
<dbReference type="AlphaFoldDB" id="X0RZI3"/>
<dbReference type="InterPro" id="IPR011109">
    <property type="entry name" value="DNA_bind_recombinase_dom"/>
</dbReference>
<dbReference type="EMBL" id="BARS01002877">
    <property type="protein sequence ID" value="GAF74188.1"/>
    <property type="molecule type" value="Genomic_DNA"/>
</dbReference>
<feature type="coiled-coil region" evidence="3">
    <location>
        <begin position="262"/>
        <end position="289"/>
    </location>
</feature>
<dbReference type="InterPro" id="IPR025827">
    <property type="entry name" value="Zn_ribbon_recom_dom"/>
</dbReference>
<keyword evidence="2" id="KW-0233">DNA recombination</keyword>
<reference evidence="5" key="1">
    <citation type="journal article" date="2014" name="Front. Microbiol.">
        <title>High frequency of phylogenetically diverse reductive dehalogenase-homologous genes in deep subseafloor sedimentary metagenomes.</title>
        <authorList>
            <person name="Kawai M."/>
            <person name="Futagami T."/>
            <person name="Toyoda A."/>
            <person name="Takaki Y."/>
            <person name="Nishi S."/>
            <person name="Hori S."/>
            <person name="Arai W."/>
            <person name="Tsubouchi T."/>
            <person name="Morono Y."/>
            <person name="Uchiyama I."/>
            <person name="Ito T."/>
            <person name="Fujiyama A."/>
            <person name="Inagaki F."/>
            <person name="Takami H."/>
        </authorList>
    </citation>
    <scope>NUCLEOTIDE SEQUENCE</scope>
    <source>
        <strain evidence="5">Expedition CK06-06</strain>
    </source>
</reference>
<dbReference type="PANTHER" id="PTHR30461">
    <property type="entry name" value="DNA-INVERTASE FROM LAMBDOID PROPHAGE"/>
    <property type="match status" value="1"/>
</dbReference>
<dbReference type="InterPro" id="IPR050639">
    <property type="entry name" value="SSR_resolvase"/>
</dbReference>
<proteinExistence type="predicted"/>
<evidence type="ECO:0000256" key="3">
    <source>
        <dbReference type="SAM" id="Coils"/>
    </source>
</evidence>
<dbReference type="PANTHER" id="PTHR30461:SF2">
    <property type="entry name" value="SERINE RECOMBINASE PINE-RELATED"/>
    <property type="match status" value="1"/>
</dbReference>
<dbReference type="InterPro" id="IPR038109">
    <property type="entry name" value="DNA_bind_recomb_sf"/>
</dbReference>
<evidence type="ECO:0000313" key="5">
    <source>
        <dbReference type="EMBL" id="GAF74188.1"/>
    </source>
</evidence>
<evidence type="ECO:0000256" key="2">
    <source>
        <dbReference type="ARBA" id="ARBA00023172"/>
    </source>
</evidence>
<feature type="non-terminal residue" evidence="5">
    <location>
        <position position="1"/>
    </location>
</feature>
<name>X0RZI3_9ZZZZ</name>
<accession>X0RZI3</accession>
<dbReference type="Pfam" id="PF13408">
    <property type="entry name" value="Zn_ribbon_recom"/>
    <property type="match status" value="1"/>
</dbReference>
<keyword evidence="1" id="KW-0238">DNA-binding</keyword>
<protein>
    <recommendedName>
        <fullName evidence="4">Recombinase domain-containing protein</fullName>
    </recommendedName>
</protein>
<gene>
    <name evidence="5" type="ORF">S01H1_05526</name>
</gene>
<dbReference type="GO" id="GO:0000150">
    <property type="term" value="F:DNA strand exchange activity"/>
    <property type="evidence" value="ECO:0007669"/>
    <property type="project" value="InterPro"/>
</dbReference>
<feature type="domain" description="Recombinase" evidence="4">
    <location>
        <begin position="5"/>
        <end position="119"/>
    </location>
</feature>
<organism evidence="5">
    <name type="scientific">marine sediment metagenome</name>
    <dbReference type="NCBI Taxonomy" id="412755"/>
    <lineage>
        <taxon>unclassified sequences</taxon>
        <taxon>metagenomes</taxon>
        <taxon>ecological metagenomes</taxon>
    </lineage>
</organism>
<sequence length="353" mass="40828">GYSKLYGCDYIKVSEKNGGRRIINENEAQWVRKMFEWLVNDGMTCRGIAVKLNSLQVPTKYNNYWSRKVVHQILSNVAYMGVTLYKQGEPIELPDVTPPIIDKALFEAAQKQLRRNFEKASRNMRRQYLLHGHIRCRHCGKPYRAQIQIQHTKSNTYHYRRYACLCAKPAPDGPPMKRCHNKGWVADRLEALVWTQIERILADPSIIVAEIEKQRQCIGDVSHLQTELGHIERQLKAVDRGQAQLLDWAIKGFPEYLVVSENKKHNAKRESLKVQKADIEQNIRASQEAAITLPKLERYVELIRERLSKLDFETKRLALEMLDITVWIDGCNVEVTGIFPISDYAIVTPQMDG</sequence>
<dbReference type="PROSITE" id="PS51737">
    <property type="entry name" value="RECOMBINASE_DNA_BIND"/>
    <property type="match status" value="1"/>
</dbReference>
<dbReference type="Gene3D" id="3.90.1750.20">
    <property type="entry name" value="Putative Large Serine Recombinase, Chain B, Domain 2"/>
    <property type="match status" value="1"/>
</dbReference>